<accession>A0AA95HCM4</accession>
<evidence type="ECO:0000313" key="1">
    <source>
        <dbReference type="EMBL" id="WGZ92321.1"/>
    </source>
</evidence>
<dbReference type="KEGG" id="tdu:QJT80_07495"/>
<reference evidence="1" key="1">
    <citation type="journal article" date="2023" name="Int. J. Mol. Sci.">
        <title>Metagenomics Revealed a New Genus 'Candidatus Thiocaldithrix dubininis' gen. nov., sp. nov. and a New Species 'Candidatus Thiothrix putei' sp. nov. in the Family Thiotrichaceae, Some Members of Which Have Traits of Both Na+- and H+-Motive Energetics.</title>
        <authorList>
            <person name="Ravin N.V."/>
            <person name="Muntyan M.S."/>
            <person name="Smolyakov D.D."/>
            <person name="Rudenko T.S."/>
            <person name="Beletsky A.V."/>
            <person name="Mardanov A.V."/>
            <person name="Grabovich M.Y."/>
        </authorList>
    </citation>
    <scope>NUCLEOTIDE SEQUENCE</scope>
    <source>
        <strain evidence="1">GKL-01</strain>
    </source>
</reference>
<dbReference type="AlphaFoldDB" id="A0AA95HCM4"/>
<dbReference type="EMBL" id="CP124755">
    <property type="protein sequence ID" value="WGZ92321.1"/>
    <property type="molecule type" value="Genomic_DNA"/>
</dbReference>
<dbReference type="Proteomes" id="UP001300672">
    <property type="component" value="Chromosome"/>
</dbReference>
<name>A0AA95HCM4_9GAMM</name>
<protein>
    <submittedName>
        <fullName evidence="1">Uncharacterized protein</fullName>
    </submittedName>
</protein>
<gene>
    <name evidence="1" type="ORF">QJT80_07495</name>
</gene>
<reference evidence="1" key="2">
    <citation type="submission" date="2023-04" db="EMBL/GenBank/DDBJ databases">
        <authorList>
            <person name="Beletskiy A.V."/>
            <person name="Mardanov A.V."/>
            <person name="Ravin N.V."/>
        </authorList>
    </citation>
    <scope>NUCLEOTIDE SEQUENCE</scope>
    <source>
        <strain evidence="1">GKL-01</strain>
    </source>
</reference>
<sequence>MKMIWLCLISLYGWGLNGWADETWVGTIGNKAIVVCMVDNQPRQYFYQTYQTSISLMNVADSNTLQETPLFNSEPIYGYWQINSQTSTQLKGIWQDAKHENSQTINLSLLSKGESAPLLYYNSDGCKNNSYYSFLTKNLNIKLKPQLFNKQSYQAIHAENVTGFQLSNNYSKAQQAINRYSKQVFDDSFRIQHDCAQEISFSLKPIYWSKQWLVLRHQSSIFNCAGSSYSQIMDEKITFNYQTGKMVKTYQWLNGWQKEPFFHNKDTLKPLIEVTRRFEPKSNTDSVGSCRSEFSNFSPPYLTTKGLAFDMSYSDICKPSNNTVIVPKTVLKPFLTKAGLVAMDDLN</sequence>
<organism evidence="1">
    <name type="scientific">Candidatus Thiocaldithrix dubininis</name>
    <dbReference type="NCBI Taxonomy" id="3080823"/>
    <lineage>
        <taxon>Bacteria</taxon>
        <taxon>Pseudomonadati</taxon>
        <taxon>Pseudomonadota</taxon>
        <taxon>Gammaproteobacteria</taxon>
        <taxon>Thiotrichales</taxon>
        <taxon>Thiotrichaceae</taxon>
        <taxon>Candidatus Thiocaldithrix</taxon>
    </lineage>
</organism>
<proteinExistence type="predicted"/>